<keyword evidence="3" id="KW-1185">Reference proteome</keyword>
<evidence type="ECO:0000313" key="3">
    <source>
        <dbReference type="Proteomes" id="UP000054925"/>
    </source>
</evidence>
<protein>
    <submittedName>
        <fullName evidence="2">Uncharacterized protein</fullName>
    </submittedName>
</protein>
<dbReference type="AlphaFoldDB" id="A0A158F2H3"/>
<accession>A0A158F2H3</accession>
<sequence length="58" mass="6164">MNTIRQSVAGPLFAVLWLWSAIRLIGLRCAAVTIGLPLCSSACLLGLRFVLMAFGLSA</sequence>
<evidence type="ECO:0000256" key="1">
    <source>
        <dbReference type="SAM" id="Phobius"/>
    </source>
</evidence>
<name>A0A158F2H3_9BURK</name>
<reference evidence="2" key="1">
    <citation type="submission" date="2016-01" db="EMBL/GenBank/DDBJ databases">
        <authorList>
            <person name="Peeters C."/>
        </authorList>
    </citation>
    <scope>NUCLEOTIDE SEQUENCE [LARGE SCALE GENOMIC DNA]</scope>
    <source>
        <strain evidence="2">LMG 22937</strain>
    </source>
</reference>
<keyword evidence="1" id="KW-0812">Transmembrane</keyword>
<dbReference type="EMBL" id="FCOL02000001">
    <property type="protein sequence ID" value="SAL13905.1"/>
    <property type="molecule type" value="Genomic_DNA"/>
</dbReference>
<dbReference type="RefSeq" id="WP_159964761.1">
    <property type="nucleotide sequence ID" value="NZ_FCOL02000001.1"/>
</dbReference>
<keyword evidence="1" id="KW-0472">Membrane</keyword>
<gene>
    <name evidence="2" type="ORF">AWB67_00276</name>
</gene>
<evidence type="ECO:0000313" key="2">
    <source>
        <dbReference type="EMBL" id="SAL13905.1"/>
    </source>
</evidence>
<dbReference type="OrthoDB" id="9134551at2"/>
<comment type="caution">
    <text evidence="2">The sequence shown here is derived from an EMBL/GenBank/DDBJ whole genome shotgun (WGS) entry which is preliminary data.</text>
</comment>
<proteinExistence type="predicted"/>
<feature type="transmembrane region" description="Helical" evidence="1">
    <location>
        <begin position="34"/>
        <end position="56"/>
    </location>
</feature>
<keyword evidence="1" id="KW-1133">Transmembrane helix</keyword>
<organism evidence="2 3">
    <name type="scientific">Caballeronia terrestris</name>
    <dbReference type="NCBI Taxonomy" id="1226301"/>
    <lineage>
        <taxon>Bacteria</taxon>
        <taxon>Pseudomonadati</taxon>
        <taxon>Pseudomonadota</taxon>
        <taxon>Betaproteobacteria</taxon>
        <taxon>Burkholderiales</taxon>
        <taxon>Burkholderiaceae</taxon>
        <taxon>Caballeronia</taxon>
    </lineage>
</organism>
<dbReference type="Proteomes" id="UP000054925">
    <property type="component" value="Unassembled WGS sequence"/>
</dbReference>